<dbReference type="RefSeq" id="YP_009174212.1">
    <property type="nucleotide sequence ID" value="NC_028107.1"/>
</dbReference>
<reference evidence="1 2" key="1">
    <citation type="journal article" date="2015" name="Arch. Virol.">
        <title>Taxonomy proposal for Old World monkey adenoviruses: characterisation of several non-human, non-ape primate adenovirus lineages.</title>
        <authorList>
            <person name="Panto L."/>
            <person name="Podgorski I.I."/>
            <person name="Janoska M."/>
            <person name="Marko O."/>
            <person name="Harrach B."/>
        </authorList>
    </citation>
    <scope>NUCLEOTIDE SEQUENCE [LARGE SCALE GENOMIC DNA]</scope>
    <source>
        <strain evidence="1">AA153</strain>
    </source>
</reference>
<proteinExistence type="predicted"/>
<keyword evidence="2" id="KW-1185">Reference proteome</keyword>
<evidence type="ECO:0000313" key="2">
    <source>
        <dbReference type="Proteomes" id="UP000129765"/>
    </source>
</evidence>
<dbReference type="OrthoDB" id="21762at10239"/>
<name>A0A0M4NFS3_9ADEN</name>
<dbReference type="GeneID" id="26100734"/>
<organism evidence="1 2">
    <name type="scientific">Simian adenovirus 19</name>
    <dbReference type="NCBI Taxonomy" id="38416"/>
    <lineage>
        <taxon>Viruses</taxon>
        <taxon>Varidnaviria</taxon>
        <taxon>Bamfordvirae</taxon>
        <taxon>Preplasmiviricota</taxon>
        <taxon>Polisuviricotina</taxon>
        <taxon>Pharingeaviricetes</taxon>
        <taxon>Rowavirales</taxon>
        <taxon>Adenoviridae</taxon>
        <taxon>Mastadenovirus</taxon>
        <taxon>Mastadenovirus cynocephali</taxon>
        <taxon>Simian mastadenovirus C</taxon>
    </lineage>
</organism>
<sequence length="120" mass="13833">MQRDRRYRCRLGPYNRHQLPPCNDTPCATIENPPYLECENLNMHNVSEDCLDGTPLLEDISDGFVSVTDERFARKETVWTLTPKNPCLNTQFQLFTATKGERMVYSVKWNGGGSLTVRMM</sequence>
<accession>A0A0M4NFS3</accession>
<protein>
    <submittedName>
        <fullName evidence="1">ORF6/7</fullName>
    </submittedName>
</protein>
<dbReference type="EMBL" id="KP329565">
    <property type="protein sequence ID" value="ALE30449.1"/>
    <property type="molecule type" value="Genomic_DNA"/>
</dbReference>
<dbReference type="KEGG" id="vg:26100734"/>
<dbReference type="Proteomes" id="UP000129765">
    <property type="component" value="Segment"/>
</dbReference>
<evidence type="ECO:0000313" key="1">
    <source>
        <dbReference type="EMBL" id="ALE30449.1"/>
    </source>
</evidence>